<dbReference type="GeneID" id="92181222"/>
<gene>
    <name evidence="1" type="ORF">IAR55_003964</name>
</gene>
<evidence type="ECO:0000313" key="2">
    <source>
        <dbReference type="Proteomes" id="UP001388673"/>
    </source>
</evidence>
<dbReference type="EMBL" id="JBCAWK010000007">
    <property type="protein sequence ID" value="KAK8853262.1"/>
    <property type="molecule type" value="Genomic_DNA"/>
</dbReference>
<name>A0AAW0YYK9_9TREE</name>
<dbReference type="KEGG" id="kne:92181222"/>
<sequence>MTSAYSPVKPPKLEPDHVYLQISYTSPDPLTTPLLQPASAVQVKYVGPVGELKGEGIFQVMTRDGGIVKRGEDLWQRGEQDVVQQIKKVDGVKTVKVIPELKRRAKRDEI</sequence>
<reference evidence="1 2" key="1">
    <citation type="journal article" date="2024" name="bioRxiv">
        <title>Comparative genomics of Cryptococcus and Kwoniella reveals pathogenesis evolution and contrasting karyotype dynamics via intercentromeric recombination or chromosome fusion.</title>
        <authorList>
            <person name="Coelho M.A."/>
            <person name="David-Palma M."/>
            <person name="Shea T."/>
            <person name="Bowers K."/>
            <person name="McGinley-Smith S."/>
            <person name="Mohammad A.W."/>
            <person name="Gnirke A."/>
            <person name="Yurkov A.M."/>
            <person name="Nowrousian M."/>
            <person name="Sun S."/>
            <person name="Cuomo C.A."/>
            <person name="Heitman J."/>
        </authorList>
    </citation>
    <scope>NUCLEOTIDE SEQUENCE [LARGE SCALE GENOMIC DNA]</scope>
    <source>
        <strain evidence="1 2">CBS 13917</strain>
    </source>
</reference>
<evidence type="ECO:0000313" key="1">
    <source>
        <dbReference type="EMBL" id="KAK8853262.1"/>
    </source>
</evidence>
<dbReference type="AlphaFoldDB" id="A0AAW0YYK9"/>
<accession>A0AAW0YYK9</accession>
<dbReference type="Proteomes" id="UP001388673">
    <property type="component" value="Unassembled WGS sequence"/>
</dbReference>
<comment type="caution">
    <text evidence="1">The sequence shown here is derived from an EMBL/GenBank/DDBJ whole genome shotgun (WGS) entry which is preliminary data.</text>
</comment>
<protein>
    <submittedName>
        <fullName evidence="1">Uncharacterized protein</fullName>
    </submittedName>
</protein>
<organism evidence="1 2">
    <name type="scientific">Kwoniella newhampshirensis</name>
    <dbReference type="NCBI Taxonomy" id="1651941"/>
    <lineage>
        <taxon>Eukaryota</taxon>
        <taxon>Fungi</taxon>
        <taxon>Dikarya</taxon>
        <taxon>Basidiomycota</taxon>
        <taxon>Agaricomycotina</taxon>
        <taxon>Tremellomycetes</taxon>
        <taxon>Tremellales</taxon>
        <taxon>Cryptococcaceae</taxon>
        <taxon>Kwoniella</taxon>
    </lineage>
</organism>
<keyword evidence="2" id="KW-1185">Reference proteome</keyword>
<proteinExistence type="predicted"/>
<dbReference type="RefSeq" id="XP_066802448.1">
    <property type="nucleotide sequence ID" value="XM_066947069.1"/>
</dbReference>